<feature type="region of interest" description="Disordered" evidence="1">
    <location>
        <begin position="132"/>
        <end position="163"/>
    </location>
</feature>
<organism evidence="3 4">
    <name type="scientific">Rhizoctonia solani</name>
    <dbReference type="NCBI Taxonomy" id="456999"/>
    <lineage>
        <taxon>Eukaryota</taxon>
        <taxon>Fungi</taxon>
        <taxon>Dikarya</taxon>
        <taxon>Basidiomycota</taxon>
        <taxon>Agaricomycotina</taxon>
        <taxon>Agaricomycetes</taxon>
        <taxon>Cantharellales</taxon>
        <taxon>Ceratobasidiaceae</taxon>
        <taxon>Rhizoctonia</taxon>
    </lineage>
</organism>
<accession>A0A8H7LT93</accession>
<name>A0A8H7LT93_9AGAM</name>
<evidence type="ECO:0000256" key="1">
    <source>
        <dbReference type="SAM" id="MobiDB-lite"/>
    </source>
</evidence>
<feature type="domain" description="Retrotransposon gag" evidence="2">
    <location>
        <begin position="16"/>
        <end position="97"/>
    </location>
</feature>
<evidence type="ECO:0000313" key="4">
    <source>
        <dbReference type="Proteomes" id="UP000602905"/>
    </source>
</evidence>
<comment type="caution">
    <text evidence="3">The sequence shown here is derived from an EMBL/GenBank/DDBJ whole genome shotgun (WGS) entry which is preliminary data.</text>
</comment>
<proteinExistence type="predicted"/>
<dbReference type="OrthoDB" id="2432520at2759"/>
<dbReference type="Proteomes" id="UP000602905">
    <property type="component" value="Unassembled WGS sequence"/>
</dbReference>
<dbReference type="InterPro" id="IPR005162">
    <property type="entry name" value="Retrotrans_gag_dom"/>
</dbReference>
<dbReference type="Pfam" id="PF03732">
    <property type="entry name" value="Retrotrans_gag"/>
    <property type="match status" value="1"/>
</dbReference>
<evidence type="ECO:0000313" key="3">
    <source>
        <dbReference type="EMBL" id="KAF8690378.1"/>
    </source>
</evidence>
<feature type="compositionally biased region" description="Polar residues" evidence="1">
    <location>
        <begin position="142"/>
        <end position="163"/>
    </location>
</feature>
<protein>
    <recommendedName>
        <fullName evidence="2">Retrotransposon gag domain-containing protein</fullName>
    </recommendedName>
</protein>
<dbReference type="EMBL" id="JACYCD010000591">
    <property type="protein sequence ID" value="KAF8690378.1"/>
    <property type="molecule type" value="Genomic_DNA"/>
</dbReference>
<reference evidence="3" key="1">
    <citation type="submission" date="2020-09" db="EMBL/GenBank/DDBJ databases">
        <title>Comparative genome analyses of four rice-infecting Rhizoctonia solani isolates reveal extensive enrichment of homogalacturonan modification genes.</title>
        <authorList>
            <person name="Lee D.-Y."/>
            <person name="Jeon J."/>
            <person name="Kim K.-T."/>
            <person name="Cheong K."/>
            <person name="Song H."/>
            <person name="Choi G."/>
            <person name="Ko J."/>
            <person name="Opiyo S.O."/>
            <person name="Zuo S."/>
            <person name="Madhav S."/>
            <person name="Lee Y.-H."/>
            <person name="Wang G.-L."/>
        </authorList>
    </citation>
    <scope>NUCLEOTIDE SEQUENCE</scope>
    <source>
        <strain evidence="3">AG1-IA WGL</strain>
    </source>
</reference>
<sequence length="163" mass="17882">MLSFLLMNMEDAAGALAHPHLDQLGSQQAIIQTAEDLKREFLAAFGDPDATRAAEHNITTLSQTSTCAKYFTKFCTLAIELDWNNAALCSQFAQGLHWEVSRQIATCEWQPTTILELQNAALIIENALQEEHTSHLPKGNKSGPSNTTPNREASTSQQATRLG</sequence>
<dbReference type="AlphaFoldDB" id="A0A8H7LT93"/>
<feature type="non-terminal residue" evidence="3">
    <location>
        <position position="1"/>
    </location>
</feature>
<gene>
    <name evidence="3" type="ORF">RHS03_08910</name>
</gene>
<evidence type="ECO:0000259" key="2">
    <source>
        <dbReference type="Pfam" id="PF03732"/>
    </source>
</evidence>